<keyword evidence="9" id="KW-0406">Ion transport</keyword>
<evidence type="ECO:0000256" key="15">
    <source>
        <dbReference type="SAM" id="SignalP"/>
    </source>
</evidence>
<dbReference type="InterPro" id="IPR003715">
    <property type="entry name" value="Poly_export_N"/>
</dbReference>
<dbReference type="Proteomes" id="UP000702544">
    <property type="component" value="Unassembled WGS sequence"/>
</dbReference>
<comment type="caution">
    <text evidence="18">The sequence shown here is derived from an EMBL/GenBank/DDBJ whole genome shotgun (WGS) entry which is preliminary data.</text>
</comment>
<proteinExistence type="inferred from homology"/>
<evidence type="ECO:0000256" key="8">
    <source>
        <dbReference type="ARBA" id="ARBA00023047"/>
    </source>
</evidence>
<evidence type="ECO:0000313" key="19">
    <source>
        <dbReference type="Proteomes" id="UP000702544"/>
    </source>
</evidence>
<keyword evidence="6" id="KW-0812">Transmembrane</keyword>
<evidence type="ECO:0000256" key="10">
    <source>
        <dbReference type="ARBA" id="ARBA00023114"/>
    </source>
</evidence>
<evidence type="ECO:0000259" key="17">
    <source>
        <dbReference type="Pfam" id="PF22461"/>
    </source>
</evidence>
<reference evidence="18 19" key="1">
    <citation type="submission" date="2020-01" db="EMBL/GenBank/DDBJ databases">
        <title>Genomes assembled from Gulf of Kutch pelagic sediment metagenomes.</title>
        <authorList>
            <person name="Chandrashekar M."/>
            <person name="Mahajan M.S."/>
            <person name="Dave K.J."/>
            <person name="Vatsa P."/>
            <person name="Nathani N.M."/>
        </authorList>
    </citation>
    <scope>NUCLEOTIDE SEQUENCE [LARGE SCALE GENOMIC DNA]</scope>
    <source>
        <strain evidence="18">KS3-K002</strain>
    </source>
</reference>
<comment type="subcellular location">
    <subcellularLocation>
        <location evidence="1">Cell outer membrane</location>
        <topology evidence="1">Multi-pass membrane protein</topology>
    </subcellularLocation>
</comment>
<dbReference type="PANTHER" id="PTHR33619:SF3">
    <property type="entry name" value="POLYSACCHARIDE EXPORT PROTEIN GFCE-RELATED"/>
    <property type="match status" value="1"/>
</dbReference>
<keyword evidence="7 15" id="KW-0732">Signal</keyword>
<keyword evidence="12" id="KW-0564">Palmitate</keyword>
<evidence type="ECO:0000256" key="5">
    <source>
        <dbReference type="ARBA" id="ARBA00022597"/>
    </source>
</evidence>
<evidence type="ECO:0000313" key="18">
    <source>
        <dbReference type="EMBL" id="NIR74317.1"/>
    </source>
</evidence>
<evidence type="ECO:0000256" key="1">
    <source>
        <dbReference type="ARBA" id="ARBA00004571"/>
    </source>
</evidence>
<name>A0AAE4Z8A0_9BACT</name>
<dbReference type="InterPro" id="IPR054765">
    <property type="entry name" value="SLBB_dom"/>
</dbReference>
<dbReference type="EMBL" id="JAACAK010000035">
    <property type="protein sequence ID" value="NIR74317.1"/>
    <property type="molecule type" value="Genomic_DNA"/>
</dbReference>
<keyword evidence="5" id="KW-0762">Sugar transport</keyword>
<dbReference type="GO" id="GO:0009279">
    <property type="term" value="C:cell outer membrane"/>
    <property type="evidence" value="ECO:0007669"/>
    <property type="project" value="UniProtKB-SubCell"/>
</dbReference>
<keyword evidence="8" id="KW-0625">Polysaccharide transport</keyword>
<dbReference type="Gene3D" id="3.10.560.10">
    <property type="entry name" value="Outer membrane lipoprotein wza domain like"/>
    <property type="match status" value="1"/>
</dbReference>
<keyword evidence="13" id="KW-0998">Cell outer membrane</keyword>
<accession>A0AAE4Z8A0</accession>
<dbReference type="InterPro" id="IPR049712">
    <property type="entry name" value="Poly_export"/>
</dbReference>
<evidence type="ECO:0000256" key="4">
    <source>
        <dbReference type="ARBA" id="ARBA00022452"/>
    </source>
</evidence>
<feature type="domain" description="Polysaccharide export protein N-terminal" evidence="16">
    <location>
        <begin position="37"/>
        <end position="110"/>
    </location>
</feature>
<keyword evidence="14" id="KW-0449">Lipoprotein</keyword>
<evidence type="ECO:0000256" key="11">
    <source>
        <dbReference type="ARBA" id="ARBA00023136"/>
    </source>
</evidence>
<dbReference type="Gene3D" id="3.30.1950.10">
    <property type="entry name" value="wza like domain"/>
    <property type="match status" value="1"/>
</dbReference>
<dbReference type="GO" id="GO:0006811">
    <property type="term" value="P:monoatomic ion transport"/>
    <property type="evidence" value="ECO:0007669"/>
    <property type="project" value="UniProtKB-KW"/>
</dbReference>
<keyword evidence="4" id="KW-1134">Transmembrane beta strand</keyword>
<dbReference type="GO" id="GO:0015288">
    <property type="term" value="F:porin activity"/>
    <property type="evidence" value="ECO:0007669"/>
    <property type="project" value="UniProtKB-KW"/>
</dbReference>
<keyword evidence="11" id="KW-0472">Membrane</keyword>
<protein>
    <submittedName>
        <fullName evidence="18">Polysaccharide export protein</fullName>
    </submittedName>
</protein>
<evidence type="ECO:0000256" key="2">
    <source>
        <dbReference type="ARBA" id="ARBA00009450"/>
    </source>
</evidence>
<evidence type="ECO:0000256" key="7">
    <source>
        <dbReference type="ARBA" id="ARBA00022729"/>
    </source>
</evidence>
<keyword evidence="3" id="KW-0813">Transport</keyword>
<dbReference type="AlphaFoldDB" id="A0AAE4Z8A0"/>
<dbReference type="Pfam" id="PF22461">
    <property type="entry name" value="SLBB_2"/>
    <property type="match status" value="1"/>
</dbReference>
<keyword evidence="10" id="KW-0626">Porin</keyword>
<evidence type="ECO:0000259" key="16">
    <source>
        <dbReference type="Pfam" id="PF02563"/>
    </source>
</evidence>
<dbReference type="GO" id="GO:0046930">
    <property type="term" value="C:pore complex"/>
    <property type="evidence" value="ECO:0007669"/>
    <property type="project" value="UniProtKB-KW"/>
</dbReference>
<feature type="domain" description="SLBB" evidence="17">
    <location>
        <begin position="114"/>
        <end position="188"/>
    </location>
</feature>
<comment type="similarity">
    <text evidence="2">Belongs to the BexD/CtrA/VexA family.</text>
</comment>
<feature type="signal peptide" evidence="15">
    <location>
        <begin position="1"/>
        <end position="22"/>
    </location>
</feature>
<organism evidence="18 19">
    <name type="scientific">Candidatus Kutchimonas denitrificans</name>
    <dbReference type="NCBI Taxonomy" id="3056748"/>
    <lineage>
        <taxon>Bacteria</taxon>
        <taxon>Pseudomonadati</taxon>
        <taxon>Gemmatimonadota</taxon>
        <taxon>Gemmatimonadia</taxon>
        <taxon>Candidatus Palauibacterales</taxon>
        <taxon>Candidatus Palauibacteraceae</taxon>
        <taxon>Candidatus Kutchimonas</taxon>
    </lineage>
</organism>
<feature type="chain" id="PRO_5041929215" evidence="15">
    <location>
        <begin position="23"/>
        <end position="218"/>
    </location>
</feature>
<evidence type="ECO:0000256" key="13">
    <source>
        <dbReference type="ARBA" id="ARBA00023237"/>
    </source>
</evidence>
<evidence type="ECO:0000256" key="12">
    <source>
        <dbReference type="ARBA" id="ARBA00023139"/>
    </source>
</evidence>
<evidence type="ECO:0000256" key="3">
    <source>
        <dbReference type="ARBA" id="ARBA00022448"/>
    </source>
</evidence>
<evidence type="ECO:0000256" key="6">
    <source>
        <dbReference type="ARBA" id="ARBA00022692"/>
    </source>
</evidence>
<evidence type="ECO:0000256" key="14">
    <source>
        <dbReference type="ARBA" id="ARBA00023288"/>
    </source>
</evidence>
<dbReference type="PANTHER" id="PTHR33619">
    <property type="entry name" value="POLYSACCHARIDE EXPORT PROTEIN GFCE-RELATED"/>
    <property type="match status" value="1"/>
</dbReference>
<sequence>MRCGSRAIGWLAFSLVIGNLNACGGRPGGLPISELQPAPTATVRPGDVIQIEFWQQPELTGERIVDRSGNIHLPLLRSVHVAGLDAEEVQARLTERYSDYYADPLIVVNVRLGVSVTGEVRQPARYTVDPAFNVLDVIGLAGGLLFDAKRDEIELNRGGQRYIIDIDRATLLTDSESLRLQSGDWIYVPRSFWTLQRTATYLSAAAIIISTIAIIDRI</sequence>
<evidence type="ECO:0000256" key="9">
    <source>
        <dbReference type="ARBA" id="ARBA00023065"/>
    </source>
</evidence>
<dbReference type="GO" id="GO:0015159">
    <property type="term" value="F:polysaccharide transmembrane transporter activity"/>
    <property type="evidence" value="ECO:0007669"/>
    <property type="project" value="InterPro"/>
</dbReference>
<dbReference type="Pfam" id="PF02563">
    <property type="entry name" value="Poly_export"/>
    <property type="match status" value="1"/>
</dbReference>
<gene>
    <name evidence="18" type="ORF">GWO12_04290</name>
</gene>